<sequence>MKQNKYDDPSFFEKYSQMNRSVYGLAGAGEWPALRRILPDLTGKRVLDLGCGFGWHCQYAIEQGAESVTGIDISESMLRRAKELTDPRIVYYRTSIEEADFPGQSFDVILSSLAFHYVEDFGAVAEKLSRWLIPGGYVVFTVEHPVFTASGSQDWHYGGDGSIMHFPVDRYFEEGRRDTVFLGEQVTKYHRTLTTYLGCLLQEVFTITGIVEPTPPEELLRTVEGMEQELRRPMMLIISAVKL</sequence>
<keyword evidence="1" id="KW-0489">Methyltransferase</keyword>
<keyword evidence="1" id="KW-0808">Transferase</keyword>
<gene>
    <name evidence="1" type="ORF">ACI1P1_15915</name>
</gene>
<accession>A0ACC7NZE6</accession>
<dbReference type="EMBL" id="JBJURJ010000010">
    <property type="protein sequence ID" value="MFM9329782.1"/>
    <property type="molecule type" value="Genomic_DNA"/>
</dbReference>
<comment type="caution">
    <text evidence="1">The sequence shown here is derived from an EMBL/GenBank/DDBJ whole genome shotgun (WGS) entry which is preliminary data.</text>
</comment>
<evidence type="ECO:0000313" key="1">
    <source>
        <dbReference type="EMBL" id="MFM9329782.1"/>
    </source>
</evidence>
<organism evidence="1 2">
    <name type="scientific">Paenibacillus mesotrionivorans</name>
    <dbReference type="NCBI Taxonomy" id="3160968"/>
    <lineage>
        <taxon>Bacteria</taxon>
        <taxon>Bacillati</taxon>
        <taxon>Bacillota</taxon>
        <taxon>Bacilli</taxon>
        <taxon>Bacillales</taxon>
        <taxon>Paenibacillaceae</taxon>
        <taxon>Paenibacillus</taxon>
    </lineage>
</organism>
<dbReference type="EC" id="2.1.1.222" evidence="1"/>
<protein>
    <submittedName>
        <fullName evidence="1">Class I SAM-dependent methyltransferase</fullName>
        <ecNumber evidence="1">2.1.1.222</ecNumber>
        <ecNumber evidence="1">2.1.1.64</ecNumber>
    </submittedName>
</protein>
<evidence type="ECO:0000313" key="2">
    <source>
        <dbReference type="Proteomes" id="UP001631969"/>
    </source>
</evidence>
<name>A0ACC7NZE6_9BACL</name>
<dbReference type="Proteomes" id="UP001631969">
    <property type="component" value="Unassembled WGS sequence"/>
</dbReference>
<proteinExistence type="predicted"/>
<dbReference type="EC" id="2.1.1.64" evidence="1"/>
<keyword evidence="2" id="KW-1185">Reference proteome</keyword>
<reference evidence="1" key="1">
    <citation type="submission" date="2024-12" db="EMBL/GenBank/DDBJ databases">
        <authorList>
            <person name="Wu N."/>
        </authorList>
    </citation>
    <scope>NUCLEOTIDE SEQUENCE</scope>
    <source>
        <strain evidence="1">P15</strain>
    </source>
</reference>